<evidence type="ECO:0000313" key="3">
    <source>
        <dbReference type="Proteomes" id="UP000178820"/>
    </source>
</evidence>
<feature type="transmembrane region" description="Helical" evidence="1">
    <location>
        <begin position="119"/>
        <end position="137"/>
    </location>
</feature>
<dbReference type="STRING" id="1802207.A3D44_00180"/>
<feature type="transmembrane region" description="Helical" evidence="1">
    <location>
        <begin position="63"/>
        <end position="84"/>
    </location>
</feature>
<feature type="transmembrane region" description="Helical" evidence="1">
    <location>
        <begin position="177"/>
        <end position="195"/>
    </location>
</feature>
<keyword evidence="1" id="KW-0472">Membrane</keyword>
<feature type="transmembrane region" description="Helical" evidence="1">
    <location>
        <begin position="280"/>
        <end position="299"/>
    </location>
</feature>
<feature type="transmembrane region" description="Helical" evidence="1">
    <location>
        <begin position="6"/>
        <end position="25"/>
    </location>
</feature>
<feature type="transmembrane region" description="Helical" evidence="1">
    <location>
        <begin position="96"/>
        <end position="113"/>
    </location>
</feature>
<keyword evidence="1" id="KW-1133">Transmembrane helix</keyword>
<evidence type="ECO:0000313" key="2">
    <source>
        <dbReference type="EMBL" id="OGZ68969.1"/>
    </source>
</evidence>
<dbReference type="EMBL" id="MHOT01000016">
    <property type="protein sequence ID" value="OGZ68969.1"/>
    <property type="molecule type" value="Genomic_DNA"/>
</dbReference>
<gene>
    <name evidence="2" type="ORF">A3D44_00180</name>
</gene>
<feature type="transmembrane region" description="Helical" evidence="1">
    <location>
        <begin position="251"/>
        <end position="268"/>
    </location>
</feature>
<comment type="caution">
    <text evidence="2">The sequence shown here is derived from an EMBL/GenBank/DDBJ whole genome shotgun (WGS) entry which is preliminary data.</text>
</comment>
<feature type="transmembrane region" description="Helical" evidence="1">
    <location>
        <begin position="37"/>
        <end position="57"/>
    </location>
</feature>
<reference evidence="2 3" key="1">
    <citation type="journal article" date="2016" name="Nat. Commun.">
        <title>Thousands of microbial genomes shed light on interconnected biogeochemical processes in an aquifer system.</title>
        <authorList>
            <person name="Anantharaman K."/>
            <person name="Brown C.T."/>
            <person name="Hug L.A."/>
            <person name="Sharon I."/>
            <person name="Castelle C.J."/>
            <person name="Probst A.J."/>
            <person name="Thomas B.C."/>
            <person name="Singh A."/>
            <person name="Wilkins M.J."/>
            <person name="Karaoz U."/>
            <person name="Brodie E.L."/>
            <person name="Williams K.H."/>
            <person name="Hubbard S.S."/>
            <person name="Banfield J.F."/>
        </authorList>
    </citation>
    <scope>NUCLEOTIDE SEQUENCE [LARGE SCALE GENOMIC DNA]</scope>
</reference>
<dbReference type="Proteomes" id="UP000178820">
    <property type="component" value="Unassembled WGS sequence"/>
</dbReference>
<name>A0A1G2I2T1_9BACT</name>
<keyword evidence="1" id="KW-0812">Transmembrane</keyword>
<protein>
    <recommendedName>
        <fullName evidence="4">EamA domain-containing protein</fullName>
    </recommendedName>
</protein>
<dbReference type="AlphaFoldDB" id="A0A1G2I2T1"/>
<accession>A0A1G2I2T1</accession>
<feature type="transmembrane region" description="Helical" evidence="1">
    <location>
        <begin position="144"/>
        <end position="165"/>
    </location>
</feature>
<evidence type="ECO:0008006" key="4">
    <source>
        <dbReference type="Google" id="ProtNLM"/>
    </source>
</evidence>
<feature type="transmembrane region" description="Helical" evidence="1">
    <location>
        <begin position="216"/>
        <end position="239"/>
    </location>
</feature>
<proteinExistence type="predicted"/>
<evidence type="ECO:0000256" key="1">
    <source>
        <dbReference type="SAM" id="Phobius"/>
    </source>
</evidence>
<organism evidence="2 3">
    <name type="scientific">Candidatus Staskawiczbacteria bacterium RIFCSPHIGHO2_02_FULL_42_22</name>
    <dbReference type="NCBI Taxonomy" id="1802207"/>
    <lineage>
        <taxon>Bacteria</taxon>
        <taxon>Candidatus Staskawicziibacteriota</taxon>
    </lineage>
</organism>
<sequence length="300" mass="33671">MFSWLIIIILSYLFFSLASFGDKLVLRGVPNAKLYTFYVGMLNILIIFLIPFTKFGFPDPASLGWILLEATVYVLGLYAMFVALERFDVSRVMTTIGALQPILILMLTLAFWGSGVVSGMNLLAFVLLVSGSILISVEKKIKITFHYVFLISFSSLMFSLDYIFSKIVFLHQPFLQGLIWMRLACFVLVLLLLFSKKLRKQLFTKKANLDKKSGTIFVSAQFAGGIAGVLQSLAIALVPLSYLATINSLRGIQYVFLFIITLFFSLFLPKIFKEDISKKIIIQKMAAIFLIVAGLALLVF</sequence>